<dbReference type="EMBL" id="LUCM01008624">
    <property type="protein sequence ID" value="KAA0188123.1"/>
    <property type="molecule type" value="Genomic_DNA"/>
</dbReference>
<feature type="region of interest" description="Disordered" evidence="1">
    <location>
        <begin position="1495"/>
        <end position="1546"/>
    </location>
</feature>
<name>A0A8E0RUI3_9TREM</name>
<dbReference type="CDD" id="cd11378">
    <property type="entry name" value="DUF296"/>
    <property type="match status" value="1"/>
</dbReference>
<feature type="domain" description="PPC" evidence="2">
    <location>
        <begin position="1371"/>
        <end position="1502"/>
    </location>
</feature>
<dbReference type="InterPro" id="IPR040647">
    <property type="entry name" value="SPIN-DOC_Znf-C2H2"/>
</dbReference>
<feature type="compositionally biased region" description="Polar residues" evidence="1">
    <location>
        <begin position="998"/>
        <end position="1012"/>
    </location>
</feature>
<organism evidence="3 4">
    <name type="scientific">Fasciolopsis buskii</name>
    <dbReference type="NCBI Taxonomy" id="27845"/>
    <lineage>
        <taxon>Eukaryota</taxon>
        <taxon>Metazoa</taxon>
        <taxon>Spiralia</taxon>
        <taxon>Lophotrochozoa</taxon>
        <taxon>Platyhelminthes</taxon>
        <taxon>Trematoda</taxon>
        <taxon>Digenea</taxon>
        <taxon>Plagiorchiida</taxon>
        <taxon>Echinostomata</taxon>
        <taxon>Echinostomatoidea</taxon>
        <taxon>Fasciolidae</taxon>
        <taxon>Fasciolopsis</taxon>
    </lineage>
</organism>
<keyword evidence="3" id="KW-0238">DNA-binding</keyword>
<feature type="compositionally biased region" description="Polar residues" evidence="1">
    <location>
        <begin position="660"/>
        <end position="673"/>
    </location>
</feature>
<feature type="compositionally biased region" description="Gly residues" evidence="1">
    <location>
        <begin position="146"/>
        <end position="160"/>
    </location>
</feature>
<sequence length="1572" mass="167320">MAVNHDCTNLASLPDEVKKLQQMSDKLFAQMQGCDLKRLSENATFINGCLPRPGSSSSSIQDTGSVQQHSKTSPFGCDSVNNLISFQSSSTRSPNNLKLDEIGTIGLSMVRSGTNVSPPTFVNPLDYSSHPRTTDHVGSASTGCTGSNGSGNGGTTGASAGGHTSTRVSPAMKSGSSCTSYIGSFSSSSSPSPSLPDSCSASFHQEPTWKSLASNSPAFHAAKKPCLVSNPASGHANTLGGYNPFHQTGTEVPLRPIPTDSTPERTPIKRRGRLRKDAFPTKGCFTDTNDLTTNVTAMMAGERGSVVGSKKLPDTLKTSLKRHIPGGIGVTNSGRGNVSTAAYKYLTWREKDRRRRFREEWKHLWLVIPHGRYEVMCLVCHKVMTQRKLDTIKRHTVRRHVELLGMPEIDRQNLFEQLIRQHNLMSSVDTNTVQTAAITSRTNRKTPEAMKLGPEKDSTDPHIARSRTTDSTSSWQPGMMSQISSMAAGQPVSTGANFGSRGTSRDLSANLNLSTRGDFGLPPSGLDNSLISSGLSAGSDSSMFGPNHAFKRAFEDLLADTHQASSVTPSHGNHVNKDSTRTMTSISPVHLTGAPFPGGLPFSTPLSPDTIQRTAMNYSKANSVGSSFTQILEHLTSNRNKFPLTPESSHRSPTSSIRSATNGVGTLTPSNVNPFLGLTDPGGGGSGPDRTSEISGLGYSSHEDRSGIKPDTGCPFPTRQIHLQPSGTEHKSGTLSDSASEPSCTSSNLAMDAAAAATAHSLMRLPPHMWSQSHPGTFPSRPLDLNPMMMATWAAAAMAAAVSGPGNPFLEPTVAMPLNNLPLKHSESQTPGGPVKFPYPTPPFPFHPVPSALPTYSSKLPPRGSSVPSDLRHGFPYSNLLGINDAAHIKYPESTVCSSRGGPLNKNAHLGPIDFTRLSHPWNWTFGFPSTFSSPSQSTLQSHLQPTSLSLSRPPLVPPAPTSSAVMRPAPNKGLNELAVPSSDLRNGRSRLDGTMPVNGSGSGQSNTTAATKPSELPTKLRSGSAGSQANDALSPSSTASCLVCAWEEKRREGVITESDPRFVGLDIIPHSCRPSLCNELGNNNSTTGVGGETVNANINRPKLRSDVNHGSWFMGSDIGNDVNPSGSHPGPTRVPSTSSFPACDPAILPELMKSIAPLYQSFRPPFGPANLDPCMMLYCTELLRQHCRGAFGVNNPPGVDRQSGHGVSPRFSRPSSRVDSVGSTGRTAGHAVVETTGPNPATSTATSPNVKCSPEQQQKSPIAQNFSEHLSLVGSMDRLVHNVSGAPSCASASSPDATSVSSPLDVCTAPDHCIRSSPDSDRRDCLSPLWWVNLTHPTESKTEPLQQPQPQSLSISEPCRIVPSTLAECGGPLSMHMLRLTPGQDLRDCLSHYVTKQQLNGAFVVTCCGSVQGARLRLANLEVKEFPGPFEIVSLVGTLDCDGQTHLHIALADSTGAVIGGHLIGPSRVQTTAEVVLGVIEFISPKRLGNSFTHRELKRPSSGNEKILPSSPGSSSSPVDQQDIITASDIPREPQSKQPRIESQLRIRLVRKMDPNTGYKELTVESTGTSF</sequence>
<feature type="compositionally biased region" description="Basic and acidic residues" evidence="1">
    <location>
        <begin position="445"/>
        <end position="463"/>
    </location>
</feature>
<dbReference type="OrthoDB" id="2156856at2759"/>
<feature type="compositionally biased region" description="Low complexity" evidence="1">
    <location>
        <begin position="645"/>
        <end position="659"/>
    </location>
</feature>
<dbReference type="PANTHER" id="PTHR34988">
    <property type="entry name" value="PROTEIN, PUTATIVE-RELATED"/>
    <property type="match status" value="1"/>
</dbReference>
<feature type="compositionally biased region" description="Polar residues" evidence="1">
    <location>
        <begin position="721"/>
        <end position="746"/>
    </location>
</feature>
<feature type="region of interest" description="Disordered" evidence="1">
    <location>
        <begin position="113"/>
        <end position="173"/>
    </location>
</feature>
<comment type="caution">
    <text evidence="3">The sequence shown here is derived from an EMBL/GenBank/DDBJ whole genome shotgun (WGS) entry which is preliminary data.</text>
</comment>
<dbReference type="Gene3D" id="3.30.1330.80">
    <property type="entry name" value="Hypothetical protein, similar to alpha- acetolactate decarboxylase, domain 2"/>
    <property type="match status" value="1"/>
</dbReference>
<dbReference type="SUPFAM" id="SSF117856">
    <property type="entry name" value="AF0104/ALDC/Ptd012-like"/>
    <property type="match status" value="1"/>
</dbReference>
<feature type="compositionally biased region" description="Low complexity" evidence="1">
    <location>
        <begin position="1510"/>
        <end position="1519"/>
    </location>
</feature>
<dbReference type="Proteomes" id="UP000728185">
    <property type="component" value="Unassembled WGS sequence"/>
</dbReference>
<feature type="compositionally biased region" description="Low complexity" evidence="1">
    <location>
        <begin position="935"/>
        <end position="954"/>
    </location>
</feature>
<feature type="compositionally biased region" description="Polar residues" evidence="1">
    <location>
        <begin position="60"/>
        <end position="73"/>
    </location>
</feature>
<evidence type="ECO:0000256" key="1">
    <source>
        <dbReference type="SAM" id="MobiDB-lite"/>
    </source>
</evidence>
<gene>
    <name evidence="3" type="ORF">FBUS_00552</name>
</gene>
<keyword evidence="4" id="KW-1185">Reference proteome</keyword>
<dbReference type="PANTHER" id="PTHR34988:SF1">
    <property type="entry name" value="DNA-BINDING PROTEIN"/>
    <property type="match status" value="1"/>
</dbReference>
<feature type="region of interest" description="Disordered" evidence="1">
    <location>
        <begin position="1199"/>
        <end position="1258"/>
    </location>
</feature>
<dbReference type="GO" id="GO:0003677">
    <property type="term" value="F:DNA binding"/>
    <property type="evidence" value="ECO:0007669"/>
    <property type="project" value="UniProtKB-KW"/>
</dbReference>
<accession>A0A8E0RUI3</accession>
<dbReference type="PROSITE" id="PS51742">
    <property type="entry name" value="PPC"/>
    <property type="match status" value="1"/>
</dbReference>
<feature type="region of interest" description="Disordered" evidence="1">
    <location>
        <begin position="935"/>
        <end position="1036"/>
    </location>
</feature>
<feature type="compositionally biased region" description="Basic and acidic residues" evidence="1">
    <location>
        <begin position="1531"/>
        <end position="1546"/>
    </location>
</feature>
<feature type="region of interest" description="Disordered" evidence="1">
    <location>
        <begin position="442"/>
        <end position="476"/>
    </location>
</feature>
<feature type="region of interest" description="Disordered" evidence="1">
    <location>
        <begin position="639"/>
        <end position="746"/>
    </location>
</feature>
<dbReference type="InterPro" id="IPR005175">
    <property type="entry name" value="PPC_dom"/>
</dbReference>
<reference evidence="3" key="1">
    <citation type="submission" date="2019-05" db="EMBL/GenBank/DDBJ databases">
        <title>Annotation for the trematode Fasciolopsis buski.</title>
        <authorList>
            <person name="Choi Y.-J."/>
        </authorList>
    </citation>
    <scope>NUCLEOTIDE SEQUENCE</scope>
    <source>
        <strain evidence="3">HT</strain>
        <tissue evidence="3">Whole worm</tissue>
    </source>
</reference>
<feature type="compositionally biased region" description="Polar residues" evidence="1">
    <location>
        <begin position="1025"/>
        <end position="1036"/>
    </location>
</feature>
<proteinExistence type="predicted"/>
<protein>
    <submittedName>
        <fullName evidence="3">DNA-binding protein</fullName>
    </submittedName>
</protein>
<dbReference type="Pfam" id="PF03479">
    <property type="entry name" value="PCC"/>
    <property type="match status" value="1"/>
</dbReference>
<evidence type="ECO:0000313" key="4">
    <source>
        <dbReference type="Proteomes" id="UP000728185"/>
    </source>
</evidence>
<dbReference type="Pfam" id="PF18658">
    <property type="entry name" value="zf-C2H2_12"/>
    <property type="match status" value="1"/>
</dbReference>
<evidence type="ECO:0000313" key="3">
    <source>
        <dbReference type="EMBL" id="KAA0188123.1"/>
    </source>
</evidence>
<feature type="region of interest" description="Disordered" evidence="1">
    <location>
        <begin position="50"/>
        <end position="73"/>
    </location>
</feature>
<evidence type="ECO:0000259" key="2">
    <source>
        <dbReference type="PROSITE" id="PS51742"/>
    </source>
</evidence>
<feature type="compositionally biased region" description="Low complexity" evidence="1">
    <location>
        <begin position="1208"/>
        <end position="1222"/>
    </location>
</feature>
<feature type="compositionally biased region" description="Polar residues" evidence="1">
    <location>
        <begin position="1237"/>
        <end position="1258"/>
    </location>
</feature>